<name>A0A8J6LLI5_TENMO</name>
<dbReference type="AlphaFoldDB" id="A0A8J6LLI5"/>
<comment type="similarity">
    <text evidence="1">Belongs to the RGS7BP/RGS9BP family.</text>
</comment>
<evidence type="ECO:0000256" key="3">
    <source>
        <dbReference type="SAM" id="MobiDB-lite"/>
    </source>
</evidence>
<organism evidence="4 5">
    <name type="scientific">Tenebrio molitor</name>
    <name type="common">Yellow mealworm beetle</name>
    <dbReference type="NCBI Taxonomy" id="7067"/>
    <lineage>
        <taxon>Eukaryota</taxon>
        <taxon>Metazoa</taxon>
        <taxon>Ecdysozoa</taxon>
        <taxon>Arthropoda</taxon>
        <taxon>Hexapoda</taxon>
        <taxon>Insecta</taxon>
        <taxon>Pterygota</taxon>
        <taxon>Neoptera</taxon>
        <taxon>Endopterygota</taxon>
        <taxon>Coleoptera</taxon>
        <taxon>Polyphaga</taxon>
        <taxon>Cucujiformia</taxon>
        <taxon>Tenebrionidae</taxon>
        <taxon>Tenebrio</taxon>
    </lineage>
</organism>
<sequence length="480" mass="53770">MGDTPVWKNISMSIRRIDNPPSPEAEVHVVICGKYIMIEYVHVAGTVEKTRHIHFRYIEATLTPTVDSVTLALDGGEEVTFRFGTEASKREFIEAITIESSSDSGNSEGSNLENSEGSNSENLEQVVAPLADEFASNEVARVDDIIDGELARRRRFHSVVTWASAVEAAVQVHGSTSQERGLPVRMAGRRSSSIGCRSLIGRRTSVYVTSYDPVKVTRRSSRALQPLALRPAANPTRFDTLEHLAPTVLAQIPQKADQIKLEFAKFFKLSNRPDLLIHIGQTRDCPELREKIRKLRRSCVEACKHTSQLILPQLRSAVAEGIPADNPHLVLLFFMSQLFLRELTKCHRLVQIIPMDMSGYYDNRAGPSNLGNVISQILLCKQITPDFNQEELCSISKDSQEISKLLKEMQEYMPKQENNLDRAFPFETSKALYKCPEISTYHTIVIDISHASADLTTFINNQGCILPHRILTDNLGQITL</sequence>
<protein>
    <submittedName>
        <fullName evidence="4">Uncharacterized protein</fullName>
    </submittedName>
</protein>
<feature type="compositionally biased region" description="Low complexity" evidence="3">
    <location>
        <begin position="99"/>
        <end position="120"/>
    </location>
</feature>
<dbReference type="PANTHER" id="PTHR21029">
    <property type="entry name" value="R-SEVEN BINDING PROTEIN (R7BP) HOMOLOG"/>
    <property type="match status" value="1"/>
</dbReference>
<dbReference type="EMBL" id="JABDTM020020312">
    <property type="protein sequence ID" value="KAH0817101.1"/>
    <property type="molecule type" value="Genomic_DNA"/>
</dbReference>
<keyword evidence="2" id="KW-0734">Signal transduction inhibitor</keyword>
<reference evidence="4" key="2">
    <citation type="submission" date="2021-08" db="EMBL/GenBank/DDBJ databases">
        <authorList>
            <person name="Eriksson T."/>
        </authorList>
    </citation>
    <scope>NUCLEOTIDE SEQUENCE</scope>
    <source>
        <strain evidence="4">Stoneville</strain>
        <tissue evidence="4">Whole head</tissue>
    </source>
</reference>
<dbReference type="GO" id="GO:0009968">
    <property type="term" value="P:negative regulation of signal transduction"/>
    <property type="evidence" value="ECO:0007669"/>
    <property type="project" value="UniProtKB-KW"/>
</dbReference>
<comment type="caution">
    <text evidence="4">The sequence shown here is derived from an EMBL/GenBank/DDBJ whole genome shotgun (WGS) entry which is preliminary data.</text>
</comment>
<evidence type="ECO:0000256" key="2">
    <source>
        <dbReference type="ARBA" id="ARBA00022700"/>
    </source>
</evidence>
<dbReference type="Proteomes" id="UP000719412">
    <property type="component" value="Unassembled WGS sequence"/>
</dbReference>
<proteinExistence type="inferred from homology"/>
<accession>A0A8J6LLI5</accession>
<gene>
    <name evidence="4" type="ORF">GEV33_005692</name>
</gene>
<feature type="region of interest" description="Disordered" evidence="3">
    <location>
        <begin position="98"/>
        <end position="120"/>
    </location>
</feature>
<evidence type="ECO:0000313" key="5">
    <source>
        <dbReference type="Proteomes" id="UP000719412"/>
    </source>
</evidence>
<keyword evidence="5" id="KW-1185">Reference proteome</keyword>
<dbReference type="InterPro" id="IPR026512">
    <property type="entry name" value="RGS7BP/RGS9BP"/>
</dbReference>
<reference evidence="4" key="1">
    <citation type="journal article" date="2020" name="J Insects Food Feed">
        <title>The yellow mealworm (Tenebrio molitor) genome: a resource for the emerging insects as food and feed industry.</title>
        <authorList>
            <person name="Eriksson T."/>
            <person name="Andere A."/>
            <person name="Kelstrup H."/>
            <person name="Emery V."/>
            <person name="Picard C."/>
        </authorList>
    </citation>
    <scope>NUCLEOTIDE SEQUENCE</scope>
    <source>
        <strain evidence="4">Stoneville</strain>
        <tissue evidence="4">Whole head</tissue>
    </source>
</reference>
<evidence type="ECO:0000313" key="4">
    <source>
        <dbReference type="EMBL" id="KAH0817101.1"/>
    </source>
</evidence>
<evidence type="ECO:0000256" key="1">
    <source>
        <dbReference type="ARBA" id="ARBA00007457"/>
    </source>
</evidence>